<evidence type="ECO:0000313" key="2">
    <source>
        <dbReference type="Proteomes" id="UP000829194"/>
    </source>
</evidence>
<name>A0ABY3XIJ1_9GAMM</name>
<gene>
    <name evidence="1" type="ORF">MOV92_09510</name>
</gene>
<reference evidence="1 2" key="1">
    <citation type="submission" date="2022-03" db="EMBL/GenBank/DDBJ databases">
        <title>Complete genome sequence of Lysobacter capsici VKM B-2533 and Lysobacter gummosus 10.1.1, promising sources of lytic agents.</title>
        <authorList>
            <person name="Tarlachkov S.V."/>
            <person name="Kudryakova I.V."/>
            <person name="Afoshin A.S."/>
            <person name="Leontyevskaya E.A."/>
            <person name="Leontyevskaya N.V."/>
        </authorList>
    </citation>
    <scope>NUCLEOTIDE SEQUENCE [LARGE SCALE GENOMIC DNA]</scope>
    <source>
        <strain evidence="1 2">10.1.1</strain>
    </source>
</reference>
<keyword evidence="2" id="KW-1185">Reference proteome</keyword>
<accession>A0ABY3XIJ1</accession>
<evidence type="ECO:0000313" key="1">
    <source>
        <dbReference type="EMBL" id="UNP31452.1"/>
    </source>
</evidence>
<sequence>MSIFGRMLKNIMSPSRSSALIPPEVPAQLRELLRDYPAYVESLQTVLNEFAEPTPRVQPLDEAIWALQNRLDRFLQEAVRQLEVARVDGNLLLIDEASRARSTMGRALLSFDSDPDGLGRYFKLHKKAFE</sequence>
<protein>
    <submittedName>
        <fullName evidence="1">Uncharacterized protein</fullName>
    </submittedName>
</protein>
<dbReference type="Proteomes" id="UP000829194">
    <property type="component" value="Chromosome"/>
</dbReference>
<dbReference type="EMBL" id="CP093547">
    <property type="protein sequence ID" value="UNP31452.1"/>
    <property type="molecule type" value="Genomic_DNA"/>
</dbReference>
<organism evidence="1 2">
    <name type="scientific">Lysobacter gummosus</name>
    <dbReference type="NCBI Taxonomy" id="262324"/>
    <lineage>
        <taxon>Bacteria</taxon>
        <taxon>Pseudomonadati</taxon>
        <taxon>Pseudomonadota</taxon>
        <taxon>Gammaproteobacteria</taxon>
        <taxon>Lysobacterales</taxon>
        <taxon>Lysobacteraceae</taxon>
        <taxon>Lysobacter</taxon>
    </lineage>
</organism>
<proteinExistence type="predicted"/>
<dbReference type="RefSeq" id="WP_148648819.1">
    <property type="nucleotide sequence ID" value="NZ_CP011131.1"/>
</dbReference>